<dbReference type="Gene3D" id="2.40.30.10">
    <property type="entry name" value="Translation factors"/>
    <property type="match status" value="1"/>
</dbReference>
<dbReference type="Pfam" id="PF00970">
    <property type="entry name" value="FAD_binding_6"/>
    <property type="match status" value="1"/>
</dbReference>
<keyword evidence="2" id="KW-0001">2Fe-2S</keyword>
<keyword evidence="2" id="KW-0479">Metal-binding</keyword>
<dbReference type="PRINTS" id="PR00371">
    <property type="entry name" value="FPNCR"/>
</dbReference>
<dbReference type="InterPro" id="IPR008333">
    <property type="entry name" value="Cbr1-like_FAD-bd_dom"/>
</dbReference>
<name>A0A7Y9X0R1_9ACTN</name>
<comment type="cofactor">
    <cofactor evidence="1">
        <name>FAD</name>
        <dbReference type="ChEBI" id="CHEBI:57692"/>
    </cofactor>
</comment>
<dbReference type="RefSeq" id="WP_179779956.1">
    <property type="nucleotide sequence ID" value="NZ_JACCHK010000001.1"/>
</dbReference>
<dbReference type="InterPro" id="IPR039261">
    <property type="entry name" value="FNR_nucleotide-bd"/>
</dbReference>
<evidence type="ECO:0000256" key="4">
    <source>
        <dbReference type="SAM" id="MobiDB-lite"/>
    </source>
</evidence>
<keyword evidence="2" id="KW-0408">Iron</keyword>
<comment type="caution">
    <text evidence="6">The sequence shown here is derived from an EMBL/GenBank/DDBJ whole genome shotgun (WGS) entry which is preliminary data.</text>
</comment>
<evidence type="ECO:0000259" key="5">
    <source>
        <dbReference type="PROSITE" id="PS51384"/>
    </source>
</evidence>
<dbReference type="GO" id="GO:0016491">
    <property type="term" value="F:oxidoreductase activity"/>
    <property type="evidence" value="ECO:0007669"/>
    <property type="project" value="InterPro"/>
</dbReference>
<evidence type="ECO:0000313" key="7">
    <source>
        <dbReference type="Proteomes" id="UP000523545"/>
    </source>
</evidence>
<dbReference type="GO" id="GO:0051537">
    <property type="term" value="F:2 iron, 2 sulfur cluster binding"/>
    <property type="evidence" value="ECO:0007669"/>
    <property type="project" value="UniProtKB-KW"/>
</dbReference>
<dbReference type="InterPro" id="IPR017938">
    <property type="entry name" value="Riboflavin_synthase-like_b-brl"/>
</dbReference>
<dbReference type="PROSITE" id="PS51384">
    <property type="entry name" value="FAD_FR"/>
    <property type="match status" value="1"/>
</dbReference>
<reference evidence="6 7" key="1">
    <citation type="submission" date="2020-07" db="EMBL/GenBank/DDBJ databases">
        <title>Sequencing the genomes of 1000 actinobacteria strains.</title>
        <authorList>
            <person name="Klenk H.-P."/>
        </authorList>
    </citation>
    <scope>NUCLEOTIDE SEQUENCE [LARGE SCALE GENOMIC DNA]</scope>
    <source>
        <strain evidence="6 7">DSM 45876</strain>
    </source>
</reference>
<dbReference type="GO" id="GO:0020037">
    <property type="term" value="F:heme binding"/>
    <property type="evidence" value="ECO:0007669"/>
    <property type="project" value="InterPro"/>
</dbReference>
<evidence type="ECO:0000256" key="2">
    <source>
        <dbReference type="ARBA" id="ARBA00022714"/>
    </source>
</evidence>
<gene>
    <name evidence="6" type="ORF">HNR22_001795</name>
</gene>
<proteinExistence type="predicted"/>
<sequence>MTDLGLSLAVALASHGRAADHFWSFMEDRSVRLLPYQVAPVFFSTLGQLVVGRRDPAGRRAALAVLGRMYRRFDLQPYHGTAVVAALVDTVRRFAGEGWEPELAGDWERGCRRALRLAERAAGALGDGPHVTFGEVEACEVAADGVAVLTVRPMRRFRYLPGQAMPVCTPRLPGLWRWYSPASAPRPDGRVEIHVRAVQEGVVSPVLVERVAAGELLWLGPASDVGLSLEAADDADLLLAAGGTGLAPLRALVEQVAASPNGRRVTLVVGAPALPDLYDAVALDKLQQAHSEWLTVVLAFSNDRDVEPAAQGDLLSMALYHYRPGQAVYVCGSPRLIEAARKRLPLAGVAADSLHLAATFHRALDSAPWVSRPRAVPAARLGPALERAGGGSGLGQFGGDAPELDGDGGPSRDRRGR</sequence>
<dbReference type="PRINTS" id="PR00410">
    <property type="entry name" value="PHEHYDRXLASE"/>
</dbReference>
<organism evidence="6 7">
    <name type="scientific">Micromonospora jinlongensis</name>
    <dbReference type="NCBI Taxonomy" id="1287877"/>
    <lineage>
        <taxon>Bacteria</taxon>
        <taxon>Bacillati</taxon>
        <taxon>Actinomycetota</taxon>
        <taxon>Actinomycetes</taxon>
        <taxon>Micromonosporales</taxon>
        <taxon>Micromonosporaceae</taxon>
        <taxon>Micromonospora</taxon>
    </lineage>
</organism>
<keyword evidence="7" id="KW-1185">Reference proteome</keyword>
<dbReference type="PANTHER" id="PTHR47354">
    <property type="entry name" value="NADH OXIDOREDUCTASE HCR"/>
    <property type="match status" value="1"/>
</dbReference>
<dbReference type="SUPFAM" id="SSF63380">
    <property type="entry name" value="Riboflavin synthase domain-like"/>
    <property type="match status" value="1"/>
</dbReference>
<dbReference type="Pfam" id="PF00175">
    <property type="entry name" value="NAD_binding_1"/>
    <property type="match status" value="1"/>
</dbReference>
<dbReference type="Gene3D" id="3.40.50.80">
    <property type="entry name" value="Nucleotide-binding domain of ferredoxin-NADP reductase (FNR) module"/>
    <property type="match status" value="1"/>
</dbReference>
<dbReference type="InterPro" id="IPR050415">
    <property type="entry name" value="MRET"/>
</dbReference>
<evidence type="ECO:0000256" key="3">
    <source>
        <dbReference type="ARBA" id="ARBA00023014"/>
    </source>
</evidence>
<dbReference type="InterPro" id="IPR012292">
    <property type="entry name" value="Globin/Proto"/>
</dbReference>
<evidence type="ECO:0000313" key="6">
    <source>
        <dbReference type="EMBL" id="NYH42068.1"/>
    </source>
</evidence>
<dbReference type="InterPro" id="IPR001433">
    <property type="entry name" value="OxRdtase_FAD/NAD-bd"/>
</dbReference>
<dbReference type="AlphaFoldDB" id="A0A7Y9X0R1"/>
<dbReference type="InterPro" id="IPR017927">
    <property type="entry name" value="FAD-bd_FR_type"/>
</dbReference>
<protein>
    <submittedName>
        <fullName evidence="6">NAD(P)H-flavin reductase</fullName>
    </submittedName>
</protein>
<accession>A0A7Y9X0R1</accession>
<dbReference type="Proteomes" id="UP000523545">
    <property type="component" value="Unassembled WGS sequence"/>
</dbReference>
<keyword evidence="3" id="KW-0411">Iron-sulfur</keyword>
<dbReference type="PANTHER" id="PTHR47354:SF5">
    <property type="entry name" value="PROTEIN RFBI"/>
    <property type="match status" value="1"/>
</dbReference>
<dbReference type="GO" id="GO:0019825">
    <property type="term" value="F:oxygen binding"/>
    <property type="evidence" value="ECO:0007669"/>
    <property type="project" value="InterPro"/>
</dbReference>
<dbReference type="Gene3D" id="1.10.490.10">
    <property type="entry name" value="Globins"/>
    <property type="match status" value="1"/>
</dbReference>
<feature type="domain" description="FAD-binding FR-type" evidence="5">
    <location>
        <begin position="129"/>
        <end position="250"/>
    </location>
</feature>
<dbReference type="InterPro" id="IPR001709">
    <property type="entry name" value="Flavoprot_Pyr_Nucl_cyt_Rdtase"/>
</dbReference>
<dbReference type="SUPFAM" id="SSF52343">
    <property type="entry name" value="Ferredoxin reductase-like, C-terminal NADP-linked domain"/>
    <property type="match status" value="1"/>
</dbReference>
<dbReference type="EMBL" id="JACCHK010000001">
    <property type="protein sequence ID" value="NYH42068.1"/>
    <property type="molecule type" value="Genomic_DNA"/>
</dbReference>
<evidence type="ECO:0000256" key="1">
    <source>
        <dbReference type="ARBA" id="ARBA00001974"/>
    </source>
</evidence>
<feature type="region of interest" description="Disordered" evidence="4">
    <location>
        <begin position="387"/>
        <end position="417"/>
    </location>
</feature>
<feature type="compositionally biased region" description="Gly residues" evidence="4">
    <location>
        <begin position="388"/>
        <end position="398"/>
    </location>
</feature>